<dbReference type="InterPro" id="IPR029021">
    <property type="entry name" value="Prot-tyrosine_phosphatase-like"/>
</dbReference>
<dbReference type="FunFam" id="3.90.190.10:FF:000037">
    <property type="entry name" value="dual specificity protein phosphatase 26"/>
    <property type="match status" value="1"/>
</dbReference>
<dbReference type="SMART" id="SM00195">
    <property type="entry name" value="DSPc"/>
    <property type="match status" value="1"/>
</dbReference>
<evidence type="ECO:0000256" key="12">
    <source>
        <dbReference type="ARBA" id="ARBA00033152"/>
    </source>
</evidence>
<comment type="caution">
    <text evidence="21">The sequence shown here is derived from an EMBL/GenBank/DDBJ whole genome shotgun (WGS) entry which is preliminary data.</text>
</comment>
<dbReference type="GO" id="GO:0005634">
    <property type="term" value="C:nucleus"/>
    <property type="evidence" value="ECO:0007669"/>
    <property type="project" value="UniProtKB-SubCell"/>
</dbReference>
<proteinExistence type="inferred from homology"/>
<evidence type="ECO:0000256" key="4">
    <source>
        <dbReference type="ARBA" id="ARBA00008601"/>
    </source>
</evidence>
<dbReference type="InterPro" id="IPR020405">
    <property type="entry name" value="Atypical_DUSP_subfamA"/>
</dbReference>
<dbReference type="PROSITE" id="PS00383">
    <property type="entry name" value="TYR_PHOSPHATASE_1"/>
    <property type="match status" value="1"/>
</dbReference>
<dbReference type="GO" id="GO:0033549">
    <property type="term" value="F:MAP kinase phosphatase activity"/>
    <property type="evidence" value="ECO:0007669"/>
    <property type="project" value="TreeGrafter"/>
</dbReference>
<evidence type="ECO:0000256" key="15">
    <source>
        <dbReference type="ARBA" id="ARBA00048336"/>
    </source>
</evidence>
<evidence type="ECO:0000256" key="2">
    <source>
        <dbReference type="ARBA" id="ARBA00004123"/>
    </source>
</evidence>
<feature type="active site" description="Phosphocysteine intermediate" evidence="17">
    <location>
        <position position="206"/>
    </location>
</feature>
<evidence type="ECO:0000256" key="13">
    <source>
        <dbReference type="ARBA" id="ARBA00045755"/>
    </source>
</evidence>
<evidence type="ECO:0000256" key="16">
    <source>
        <dbReference type="ARBA" id="ARBA00051722"/>
    </source>
</evidence>
<evidence type="ECO:0000256" key="3">
    <source>
        <dbReference type="ARBA" id="ARBA00004496"/>
    </source>
</evidence>
<evidence type="ECO:0000313" key="22">
    <source>
        <dbReference type="Proteomes" id="UP000324091"/>
    </source>
</evidence>
<comment type="catalytic activity">
    <reaction evidence="15">
        <text>O-phospho-L-threonyl-[protein] + H2O = L-threonyl-[protein] + phosphate</text>
        <dbReference type="Rhea" id="RHEA:47004"/>
        <dbReference type="Rhea" id="RHEA-COMP:11060"/>
        <dbReference type="Rhea" id="RHEA-COMP:11605"/>
        <dbReference type="ChEBI" id="CHEBI:15377"/>
        <dbReference type="ChEBI" id="CHEBI:30013"/>
        <dbReference type="ChEBI" id="CHEBI:43474"/>
        <dbReference type="ChEBI" id="CHEBI:61977"/>
        <dbReference type="EC" id="3.1.3.16"/>
    </reaction>
</comment>
<evidence type="ECO:0000256" key="9">
    <source>
        <dbReference type="ARBA" id="ARBA00022912"/>
    </source>
</evidence>
<dbReference type="GO" id="GO:0043409">
    <property type="term" value="P:negative regulation of MAPK cascade"/>
    <property type="evidence" value="ECO:0007669"/>
    <property type="project" value="TreeGrafter"/>
</dbReference>
<dbReference type="InterPro" id="IPR020422">
    <property type="entry name" value="TYR_PHOSPHATASE_DUAL_dom"/>
</dbReference>
<dbReference type="PROSITE" id="PS50056">
    <property type="entry name" value="TYR_PHOSPHATASE_2"/>
    <property type="match status" value="1"/>
</dbReference>
<dbReference type="InterPro" id="IPR016130">
    <property type="entry name" value="Tyr_Pase_AS"/>
</dbReference>
<dbReference type="GO" id="GO:0005737">
    <property type="term" value="C:cytoplasm"/>
    <property type="evidence" value="ECO:0007669"/>
    <property type="project" value="UniProtKB-SubCell"/>
</dbReference>
<feature type="region of interest" description="Disordered" evidence="18">
    <location>
        <begin position="1"/>
        <end position="41"/>
    </location>
</feature>
<keyword evidence="10" id="KW-0539">Nucleus</keyword>
<dbReference type="Gene3D" id="3.90.190.10">
    <property type="entry name" value="Protein tyrosine phosphatase superfamily"/>
    <property type="match status" value="1"/>
</dbReference>
<comment type="similarity">
    <text evidence="4">Belongs to the protein-tyrosine phosphatase family. Non-receptor class dual specificity subfamily.</text>
</comment>
<keyword evidence="7" id="KW-0963">Cytoplasm</keyword>
<evidence type="ECO:0000256" key="7">
    <source>
        <dbReference type="ARBA" id="ARBA00022490"/>
    </source>
</evidence>
<dbReference type="AlphaFoldDB" id="A0A5C6PPX8"/>
<evidence type="ECO:0000256" key="14">
    <source>
        <dbReference type="ARBA" id="ARBA00047761"/>
    </source>
</evidence>
<dbReference type="Proteomes" id="UP000324091">
    <property type="component" value="Chromosome 1"/>
</dbReference>
<evidence type="ECO:0000256" key="18">
    <source>
        <dbReference type="SAM" id="MobiDB-lite"/>
    </source>
</evidence>
<dbReference type="InterPro" id="IPR000340">
    <property type="entry name" value="Dual-sp_phosphatase_cat-dom"/>
</dbReference>
<evidence type="ECO:0000256" key="10">
    <source>
        <dbReference type="ARBA" id="ARBA00023242"/>
    </source>
</evidence>
<gene>
    <name evidence="21" type="ORF">D4764_01G0017270</name>
</gene>
<evidence type="ECO:0000256" key="11">
    <source>
        <dbReference type="ARBA" id="ARBA00023845"/>
    </source>
</evidence>
<comment type="subcellular location">
    <subcellularLocation>
        <location evidence="3">Cytoplasm</location>
    </subcellularLocation>
    <subcellularLocation>
        <location evidence="2">Nucleus</location>
    </subcellularLocation>
</comment>
<evidence type="ECO:0000259" key="19">
    <source>
        <dbReference type="PROSITE" id="PS50054"/>
    </source>
</evidence>
<dbReference type="PRINTS" id="PR01909">
    <property type="entry name" value="ADSPHPHTASEA"/>
</dbReference>
<dbReference type="SUPFAM" id="SSF52799">
    <property type="entry name" value="(Phosphotyrosine protein) phosphatases II"/>
    <property type="match status" value="1"/>
</dbReference>
<dbReference type="GO" id="GO:0004725">
    <property type="term" value="F:protein tyrosine phosphatase activity"/>
    <property type="evidence" value="ECO:0007669"/>
    <property type="project" value="UniProtKB-EC"/>
</dbReference>
<dbReference type="Pfam" id="PF00782">
    <property type="entry name" value="DSPc"/>
    <property type="match status" value="1"/>
</dbReference>
<feature type="domain" description="Tyrosine-protein phosphatase" evidence="19">
    <location>
        <begin position="112"/>
        <end position="261"/>
    </location>
</feature>
<dbReference type="EC" id="3.1.3.48" evidence="5"/>
<keyword evidence="9" id="KW-0904">Protein phosphatase</keyword>
<comment type="function">
    <text evidence="1">Dual specificity phosphatase able to dephosphorylate phosphotyrosine, phosphoserine and phosphothreonine residues, with a preference for phosphotyrosine as a substrate.</text>
</comment>
<dbReference type="GO" id="GO:0004722">
    <property type="term" value="F:protein serine/threonine phosphatase activity"/>
    <property type="evidence" value="ECO:0007669"/>
    <property type="project" value="UniProtKB-EC"/>
</dbReference>
<dbReference type="EC" id="3.1.3.16" evidence="6"/>
<feature type="domain" description="Tyrosine specific protein phosphatases" evidence="20">
    <location>
        <begin position="182"/>
        <end position="240"/>
    </location>
</feature>
<accession>A0A5C6PPX8</accession>
<dbReference type="PRINTS" id="PR01908">
    <property type="entry name" value="ADSPHPHTASE"/>
</dbReference>
<reference evidence="21 22" key="1">
    <citation type="submission" date="2019-04" db="EMBL/GenBank/DDBJ databases">
        <title>Chromosome genome assembly for Takifugu flavidus.</title>
        <authorList>
            <person name="Xiao S."/>
        </authorList>
    </citation>
    <scope>NUCLEOTIDE SEQUENCE [LARGE SCALE GENOMIC DNA]</scope>
    <source>
        <strain evidence="21">HTHZ2018</strain>
        <tissue evidence="21">Muscle</tissue>
    </source>
</reference>
<keyword evidence="8" id="KW-0378">Hydrolase</keyword>
<dbReference type="PROSITE" id="PS50054">
    <property type="entry name" value="TYR_PHOSPHATASE_DUAL"/>
    <property type="match status" value="1"/>
</dbReference>
<evidence type="ECO:0000256" key="17">
    <source>
        <dbReference type="PIRSR" id="PIRSR620405-1"/>
    </source>
</evidence>
<sequence length="268" mass="29916">MPVTQQLHNLHPARVTPPPPPPPPPQSSASPSCHDVDEASFKQQVEGWRRLANKSCVKGSRGGEMASRESKHGTKSNVSKVAEQSGIEEGYVTPGSYELEKILNRGSPAYTHVNEVWPNVYIGDEQTAKDKYNLKRLGITHVLNAAEGTWNNVDTGAGYYGDMDVVYHGVVAEDIPTFDLSQHFYSAARFIKETLRNPQNKLLVHCVMGRSRSATLFLAYLMICENMTLVDAIEQVKTRRRIVPNWGFLKQLRELDTQLQDGRKGALD</sequence>
<feature type="compositionally biased region" description="Pro residues" evidence="18">
    <location>
        <begin position="15"/>
        <end position="26"/>
    </location>
</feature>
<keyword evidence="22" id="KW-1185">Reference proteome</keyword>
<evidence type="ECO:0000259" key="20">
    <source>
        <dbReference type="PROSITE" id="PS50056"/>
    </source>
</evidence>
<evidence type="ECO:0000256" key="1">
    <source>
        <dbReference type="ARBA" id="ARBA00003479"/>
    </source>
</evidence>
<comment type="catalytic activity">
    <reaction evidence="14">
        <text>O-phospho-L-seryl-[protein] + H2O = L-seryl-[protein] + phosphate</text>
        <dbReference type="Rhea" id="RHEA:20629"/>
        <dbReference type="Rhea" id="RHEA-COMP:9863"/>
        <dbReference type="Rhea" id="RHEA-COMP:11604"/>
        <dbReference type="ChEBI" id="CHEBI:15377"/>
        <dbReference type="ChEBI" id="CHEBI:29999"/>
        <dbReference type="ChEBI" id="CHEBI:43474"/>
        <dbReference type="ChEBI" id="CHEBI:83421"/>
        <dbReference type="EC" id="3.1.3.16"/>
    </reaction>
</comment>
<evidence type="ECO:0000256" key="8">
    <source>
        <dbReference type="ARBA" id="ARBA00022801"/>
    </source>
</evidence>
<comment type="function">
    <text evidence="13">Dual specificity phosphatase able to dephosphorylate phosphotyrosine, phosphoserine and phosphothreonine residues within the same substrate, with a preference for phosphotyrosine as a substrate. Involved in the modulation of AMPK and MAPK1/2 signaling pathways.</text>
</comment>
<evidence type="ECO:0000256" key="6">
    <source>
        <dbReference type="ARBA" id="ARBA00013081"/>
    </source>
</evidence>
<name>A0A5C6PPX8_9TELE</name>
<dbReference type="PANTHER" id="PTHR45682">
    <property type="entry name" value="AGAP008228-PA"/>
    <property type="match status" value="1"/>
</dbReference>
<evidence type="ECO:0000256" key="5">
    <source>
        <dbReference type="ARBA" id="ARBA00013064"/>
    </source>
</evidence>
<feature type="region of interest" description="Disordered" evidence="18">
    <location>
        <begin position="56"/>
        <end position="85"/>
    </location>
</feature>
<dbReference type="EMBL" id="RHFK02000001">
    <property type="protein sequence ID" value="TWW81912.1"/>
    <property type="molecule type" value="Genomic_DNA"/>
</dbReference>
<evidence type="ECO:0000313" key="21">
    <source>
        <dbReference type="EMBL" id="TWW81912.1"/>
    </source>
</evidence>
<organism evidence="21 22">
    <name type="scientific">Takifugu flavidus</name>
    <name type="common">sansaifugu</name>
    <dbReference type="NCBI Taxonomy" id="433684"/>
    <lineage>
        <taxon>Eukaryota</taxon>
        <taxon>Metazoa</taxon>
        <taxon>Chordata</taxon>
        <taxon>Craniata</taxon>
        <taxon>Vertebrata</taxon>
        <taxon>Euteleostomi</taxon>
        <taxon>Actinopterygii</taxon>
        <taxon>Neopterygii</taxon>
        <taxon>Teleostei</taxon>
        <taxon>Neoteleostei</taxon>
        <taxon>Acanthomorphata</taxon>
        <taxon>Eupercaria</taxon>
        <taxon>Tetraodontiformes</taxon>
        <taxon>Tetradontoidea</taxon>
        <taxon>Tetraodontidae</taxon>
        <taxon>Takifugu</taxon>
    </lineage>
</organism>
<dbReference type="GO" id="GO:0008138">
    <property type="term" value="F:protein tyrosine/serine/threonine phosphatase activity"/>
    <property type="evidence" value="ECO:0007669"/>
    <property type="project" value="InterPro"/>
</dbReference>
<protein>
    <recommendedName>
        <fullName evidence="11">Dual specificity phosphatase 29</fullName>
        <ecNumber evidence="6">3.1.3.16</ecNumber>
        <ecNumber evidence="5">3.1.3.48</ecNumber>
    </recommendedName>
    <alternativeName>
        <fullName evidence="12">Dual specificity phosphatase DUPD1</fullName>
    </alternativeName>
</protein>
<dbReference type="PANTHER" id="PTHR45682:SF6">
    <property type="entry name" value="DUAL SPECIFICITY PHOSPHATASE 29"/>
    <property type="match status" value="1"/>
</dbReference>
<dbReference type="InterPro" id="IPR000387">
    <property type="entry name" value="Tyr_Pase_dom"/>
</dbReference>
<comment type="catalytic activity">
    <reaction evidence="16">
        <text>O-phospho-L-tyrosyl-[protein] + H2O = L-tyrosyl-[protein] + phosphate</text>
        <dbReference type="Rhea" id="RHEA:10684"/>
        <dbReference type="Rhea" id="RHEA-COMP:10136"/>
        <dbReference type="Rhea" id="RHEA-COMP:20101"/>
        <dbReference type="ChEBI" id="CHEBI:15377"/>
        <dbReference type="ChEBI" id="CHEBI:43474"/>
        <dbReference type="ChEBI" id="CHEBI:46858"/>
        <dbReference type="ChEBI" id="CHEBI:61978"/>
        <dbReference type="EC" id="3.1.3.48"/>
    </reaction>
</comment>